<organism evidence="3 4">
    <name type="scientific">Microbacterium oryzae</name>
    <dbReference type="NCBI Taxonomy" id="743009"/>
    <lineage>
        <taxon>Bacteria</taxon>
        <taxon>Bacillati</taxon>
        <taxon>Actinomycetota</taxon>
        <taxon>Actinomycetes</taxon>
        <taxon>Micrococcales</taxon>
        <taxon>Microbacteriaceae</taxon>
        <taxon>Microbacterium</taxon>
    </lineage>
</organism>
<protein>
    <submittedName>
        <fullName evidence="3">Uncharacterized protein</fullName>
    </submittedName>
</protein>
<dbReference type="PROSITE" id="PS51257">
    <property type="entry name" value="PROKAR_LIPOPROTEIN"/>
    <property type="match status" value="1"/>
</dbReference>
<name>A0A6I6E7U1_9MICO</name>
<keyword evidence="2" id="KW-0732">Signal</keyword>
<gene>
    <name evidence="3" type="ORF">D7D94_07340</name>
</gene>
<dbReference type="AlphaFoldDB" id="A0A6I6E7U1"/>
<dbReference type="EMBL" id="CP032550">
    <property type="protein sequence ID" value="QGU28857.1"/>
    <property type="molecule type" value="Genomic_DNA"/>
</dbReference>
<evidence type="ECO:0000313" key="3">
    <source>
        <dbReference type="EMBL" id="QGU28857.1"/>
    </source>
</evidence>
<sequence length="204" mass="21167">MKRATFALTLGALAAALTGCNGAAPWVDATTPSPTPTASQRSYGDGAEAPAPTETPEPVVNDLETGSAKRQLDAGAVVADVTYWSDLALDQWTAAAAKPLSLSLSTTITPNDGQGVYLQRASVTVVPDGGEALPVQEDASTEPHGYLVLSPYSYSQTFTIGAVPDGTRSVTLQIRYEFLVQTTPTSDEYAKQTATDSLTVAIAG</sequence>
<proteinExistence type="predicted"/>
<reference evidence="3 4" key="1">
    <citation type="submission" date="2018-09" db="EMBL/GenBank/DDBJ databases">
        <title>Whole genome sequencing of Microbacterium oryzae strain MB-10T.</title>
        <authorList>
            <person name="Das S.K."/>
        </authorList>
    </citation>
    <scope>NUCLEOTIDE SEQUENCE [LARGE SCALE GENOMIC DNA]</scope>
    <source>
        <strain evidence="3 4">MB-10</strain>
    </source>
</reference>
<dbReference type="Proteomes" id="UP000422989">
    <property type="component" value="Chromosome"/>
</dbReference>
<feature type="compositionally biased region" description="Low complexity" evidence="1">
    <location>
        <begin position="47"/>
        <end position="58"/>
    </location>
</feature>
<evidence type="ECO:0000313" key="4">
    <source>
        <dbReference type="Proteomes" id="UP000422989"/>
    </source>
</evidence>
<keyword evidence="4" id="KW-1185">Reference proteome</keyword>
<feature type="compositionally biased region" description="Low complexity" evidence="1">
    <location>
        <begin position="28"/>
        <end position="39"/>
    </location>
</feature>
<dbReference type="OrthoDB" id="5005342at2"/>
<evidence type="ECO:0000256" key="1">
    <source>
        <dbReference type="SAM" id="MobiDB-lite"/>
    </source>
</evidence>
<evidence type="ECO:0000256" key="2">
    <source>
        <dbReference type="SAM" id="SignalP"/>
    </source>
</evidence>
<feature type="region of interest" description="Disordered" evidence="1">
    <location>
        <begin position="28"/>
        <end position="61"/>
    </location>
</feature>
<dbReference type="KEGG" id="moj:D7D94_07340"/>
<accession>A0A6I6E7U1</accession>
<feature type="chain" id="PRO_5026322918" evidence="2">
    <location>
        <begin position="24"/>
        <end position="204"/>
    </location>
</feature>
<feature type="signal peptide" evidence="2">
    <location>
        <begin position="1"/>
        <end position="23"/>
    </location>
</feature>